<comment type="pathway">
    <text evidence="2 10">Pyrimidine metabolism; UMP biosynthesis via salvage pathway; uracil from uridine (phosphorylase route): step 1/1.</text>
</comment>
<dbReference type="GO" id="GO:0005829">
    <property type="term" value="C:cytosol"/>
    <property type="evidence" value="ECO:0007669"/>
    <property type="project" value="TreeGrafter"/>
</dbReference>
<dbReference type="Pfam" id="PF01048">
    <property type="entry name" value="PNP_UDP_1"/>
    <property type="match status" value="1"/>
</dbReference>
<evidence type="ECO:0000313" key="15">
    <source>
        <dbReference type="Proteomes" id="UP000292345"/>
    </source>
</evidence>
<dbReference type="GO" id="GO:0009164">
    <property type="term" value="P:nucleoside catabolic process"/>
    <property type="evidence" value="ECO:0007669"/>
    <property type="project" value="UniProtKB-ARBA"/>
</dbReference>
<feature type="domain" description="Nucleoside phosphorylase" evidence="11">
    <location>
        <begin position="18"/>
        <end position="250"/>
    </location>
</feature>
<dbReference type="GO" id="GO:0009166">
    <property type="term" value="P:nucleotide catabolic process"/>
    <property type="evidence" value="ECO:0007669"/>
    <property type="project" value="InterPro"/>
</dbReference>
<evidence type="ECO:0000256" key="5">
    <source>
        <dbReference type="ARBA" id="ARBA00021980"/>
    </source>
</evidence>
<evidence type="ECO:0000256" key="8">
    <source>
        <dbReference type="ARBA" id="ARBA00022679"/>
    </source>
</evidence>
<accession>A0A0F4R1L2</accession>
<evidence type="ECO:0000256" key="4">
    <source>
        <dbReference type="ARBA" id="ARBA00011888"/>
    </source>
</evidence>
<dbReference type="CDD" id="cd17767">
    <property type="entry name" value="UP_EcUdp-like"/>
    <property type="match status" value="1"/>
</dbReference>
<dbReference type="PATRIC" id="fig|43658.5.peg.572"/>
<name>A0A0F4R1L2_9GAMM</name>
<keyword evidence="14" id="KW-1185">Reference proteome</keyword>
<protein>
    <recommendedName>
        <fullName evidence="5 10">Uridine phosphorylase</fullName>
        <ecNumber evidence="4 10">2.4.2.3</ecNumber>
    </recommendedName>
</protein>
<dbReference type="EMBL" id="PPUZ01000031">
    <property type="protein sequence ID" value="RZM80572.1"/>
    <property type="molecule type" value="Genomic_DNA"/>
</dbReference>
<sequence length="256" mass="27478">MEKVFHLGLSKADLNGATLAIVPGDPKRSERIASQLDNPKCLAQTREFHVYLGDIKGQSIVICSTGIGGPSTSIAVEELAQLGVNTFLRIGTTGAIQPHINEGDILVSTASVRLDGASQHFAPLAYPAVSDFHCTAAMVEACDQLGVTYHTGITASSDTFYPGQERYDTFSGYVPKAFQGSCEEWQKLNVMNYEMESATLFTMCAALGLKAACVAGVLVNRTRQEIPNVDHQLVEKNAVSVVIKAAELVLEKTKQA</sequence>
<dbReference type="NCBIfam" id="TIGR01718">
    <property type="entry name" value="Uridine-psphlse"/>
    <property type="match status" value="1"/>
</dbReference>
<evidence type="ECO:0000313" key="13">
    <source>
        <dbReference type="EMBL" id="RZM80572.1"/>
    </source>
</evidence>
<evidence type="ECO:0000256" key="3">
    <source>
        <dbReference type="ARBA" id="ARBA00010456"/>
    </source>
</evidence>
<evidence type="ECO:0000313" key="12">
    <source>
        <dbReference type="EMBL" id="KJZ12707.1"/>
    </source>
</evidence>
<evidence type="ECO:0000313" key="14">
    <source>
        <dbReference type="Proteomes" id="UP000033452"/>
    </source>
</evidence>
<dbReference type="EMBL" id="JXYA01000004">
    <property type="protein sequence ID" value="KJZ12707.1"/>
    <property type="molecule type" value="Genomic_DNA"/>
</dbReference>
<organism evidence="12 14">
    <name type="scientific">Pseudoalteromonas rubra</name>
    <dbReference type="NCBI Taxonomy" id="43658"/>
    <lineage>
        <taxon>Bacteria</taxon>
        <taxon>Pseudomonadati</taxon>
        <taxon>Pseudomonadota</taxon>
        <taxon>Gammaproteobacteria</taxon>
        <taxon>Alteromonadales</taxon>
        <taxon>Pseudoalteromonadaceae</taxon>
        <taxon>Pseudoalteromonas</taxon>
    </lineage>
</organism>
<dbReference type="InterPro" id="IPR035994">
    <property type="entry name" value="Nucleoside_phosphorylase_sf"/>
</dbReference>
<dbReference type="UniPathway" id="UPA00574">
    <property type="reaction ID" value="UER00633"/>
</dbReference>
<proteinExistence type="inferred from homology"/>
<dbReference type="InterPro" id="IPR000845">
    <property type="entry name" value="Nucleoside_phosphorylase_d"/>
</dbReference>
<reference evidence="13 15" key="2">
    <citation type="submission" date="2018-01" db="EMBL/GenBank/DDBJ databases">
        <title>Co-occurrence of chitin degradation, pigmentation and bioactivity in marine Pseudoalteromonas.</title>
        <authorList>
            <person name="Paulsen S."/>
            <person name="Gram L."/>
            <person name="Machado H."/>
        </authorList>
    </citation>
    <scope>NUCLEOTIDE SEQUENCE [LARGE SCALE GENOMIC DNA]</scope>
    <source>
        <strain evidence="13 15">S1946</strain>
    </source>
</reference>
<dbReference type="PROSITE" id="PS01232">
    <property type="entry name" value="PNP_UDP_1"/>
    <property type="match status" value="1"/>
</dbReference>
<gene>
    <name evidence="13" type="ORF">C3B51_10935</name>
    <name evidence="12" type="ORF">TW77_02730</name>
</gene>
<evidence type="ECO:0000256" key="1">
    <source>
        <dbReference type="ARBA" id="ARBA00004496"/>
    </source>
</evidence>
<dbReference type="GO" id="GO:0004850">
    <property type="term" value="F:uridine phosphorylase activity"/>
    <property type="evidence" value="ECO:0007669"/>
    <property type="project" value="UniProtKB-EC"/>
</dbReference>
<evidence type="ECO:0000256" key="9">
    <source>
        <dbReference type="ARBA" id="ARBA00048447"/>
    </source>
</evidence>
<dbReference type="GO" id="GO:0044206">
    <property type="term" value="P:UMP salvage"/>
    <property type="evidence" value="ECO:0007669"/>
    <property type="project" value="UniProtKB-UniPathway"/>
</dbReference>
<comment type="subcellular location">
    <subcellularLocation>
        <location evidence="1">Cytoplasm</location>
    </subcellularLocation>
</comment>
<keyword evidence="6" id="KW-0963">Cytoplasm</keyword>
<dbReference type="InterPro" id="IPR010058">
    <property type="entry name" value="Uridine_phosphorylase"/>
</dbReference>
<dbReference type="InterPro" id="IPR018016">
    <property type="entry name" value="Nucleoside_phosphorylase_CS"/>
</dbReference>
<keyword evidence="7 10" id="KW-0328">Glycosyltransferase</keyword>
<dbReference type="NCBIfam" id="NF008383">
    <property type="entry name" value="PRK11178.1"/>
    <property type="match status" value="1"/>
</dbReference>
<evidence type="ECO:0000256" key="2">
    <source>
        <dbReference type="ARBA" id="ARBA00004825"/>
    </source>
</evidence>
<evidence type="ECO:0000256" key="7">
    <source>
        <dbReference type="ARBA" id="ARBA00022676"/>
    </source>
</evidence>
<dbReference type="SUPFAM" id="SSF53167">
    <property type="entry name" value="Purine and uridine phosphorylases"/>
    <property type="match status" value="1"/>
</dbReference>
<dbReference type="PANTHER" id="PTHR43691">
    <property type="entry name" value="URIDINE PHOSPHORYLASE"/>
    <property type="match status" value="1"/>
</dbReference>
<comment type="function">
    <text evidence="10">Catalyzes the reversible phosphorylytic cleavage of uridine to uracil and ribose-1-phosphate.</text>
</comment>
<dbReference type="AlphaFoldDB" id="A0A0F4R1L2"/>
<keyword evidence="8 10" id="KW-0808">Transferase</keyword>
<dbReference type="RefSeq" id="WP_046003438.1">
    <property type="nucleotide sequence ID" value="NZ_JXYA01000004.1"/>
</dbReference>
<dbReference type="PANTHER" id="PTHR43691:SF11">
    <property type="entry name" value="FI09636P-RELATED"/>
    <property type="match status" value="1"/>
</dbReference>
<dbReference type="OrthoDB" id="5296640at2"/>
<comment type="caution">
    <text evidence="12">The sequence shown here is derived from an EMBL/GenBank/DDBJ whole genome shotgun (WGS) entry which is preliminary data.</text>
</comment>
<comment type="catalytic activity">
    <reaction evidence="9 10">
        <text>uridine + phosphate = alpha-D-ribose 1-phosphate + uracil</text>
        <dbReference type="Rhea" id="RHEA:24388"/>
        <dbReference type="ChEBI" id="CHEBI:16704"/>
        <dbReference type="ChEBI" id="CHEBI:17568"/>
        <dbReference type="ChEBI" id="CHEBI:43474"/>
        <dbReference type="ChEBI" id="CHEBI:57720"/>
        <dbReference type="EC" id="2.4.2.3"/>
    </reaction>
</comment>
<evidence type="ECO:0000256" key="10">
    <source>
        <dbReference type="RuleBase" id="RU361131"/>
    </source>
</evidence>
<dbReference type="Proteomes" id="UP000033452">
    <property type="component" value="Unassembled WGS sequence"/>
</dbReference>
<evidence type="ECO:0000256" key="6">
    <source>
        <dbReference type="ARBA" id="ARBA00022490"/>
    </source>
</evidence>
<comment type="similarity">
    <text evidence="3 10">Belongs to the PNP/UDP phosphorylase family.</text>
</comment>
<dbReference type="Proteomes" id="UP000292345">
    <property type="component" value="Unassembled WGS sequence"/>
</dbReference>
<reference evidence="12 14" key="1">
    <citation type="journal article" date="2015" name="BMC Genomics">
        <title>Genome mining reveals unlocked bioactive potential of marine Gram-negative bacteria.</title>
        <authorList>
            <person name="Machado H."/>
            <person name="Sonnenschein E.C."/>
            <person name="Melchiorsen J."/>
            <person name="Gram L."/>
        </authorList>
    </citation>
    <scope>NUCLEOTIDE SEQUENCE [LARGE SCALE GENOMIC DNA]</scope>
    <source>
        <strain evidence="12 14">S2471</strain>
    </source>
</reference>
<dbReference type="Gene3D" id="3.40.50.1580">
    <property type="entry name" value="Nucleoside phosphorylase domain"/>
    <property type="match status" value="1"/>
</dbReference>
<evidence type="ECO:0000259" key="11">
    <source>
        <dbReference type="Pfam" id="PF01048"/>
    </source>
</evidence>
<dbReference type="EC" id="2.4.2.3" evidence="4 10"/>